<accession>A0A2R6AIC3</accession>
<keyword evidence="6 7" id="KW-0472">Membrane</keyword>
<feature type="transmembrane region" description="Helical" evidence="7">
    <location>
        <begin position="286"/>
        <end position="305"/>
    </location>
</feature>
<evidence type="ECO:0000256" key="4">
    <source>
        <dbReference type="ARBA" id="ARBA00022692"/>
    </source>
</evidence>
<dbReference type="PANTHER" id="PTHR42718">
    <property type="entry name" value="MAJOR FACILITATOR SUPERFAMILY MULTIDRUG TRANSPORTER MFSC"/>
    <property type="match status" value="1"/>
</dbReference>
<dbReference type="InterPro" id="IPR020846">
    <property type="entry name" value="MFS_dom"/>
</dbReference>
<feature type="transmembrane region" description="Helical" evidence="7">
    <location>
        <begin position="7"/>
        <end position="27"/>
    </location>
</feature>
<dbReference type="GO" id="GO:0022857">
    <property type="term" value="F:transmembrane transporter activity"/>
    <property type="evidence" value="ECO:0007669"/>
    <property type="project" value="InterPro"/>
</dbReference>
<dbReference type="CDD" id="cd17321">
    <property type="entry name" value="MFS_MMR_MDR_like"/>
    <property type="match status" value="1"/>
</dbReference>
<evidence type="ECO:0000256" key="7">
    <source>
        <dbReference type="SAM" id="Phobius"/>
    </source>
</evidence>
<keyword evidence="2" id="KW-0813">Transport</keyword>
<feature type="transmembrane region" description="Helical" evidence="7">
    <location>
        <begin position="349"/>
        <end position="369"/>
    </location>
</feature>
<evidence type="ECO:0000256" key="6">
    <source>
        <dbReference type="ARBA" id="ARBA00023136"/>
    </source>
</evidence>
<feature type="transmembrane region" description="Helical" evidence="7">
    <location>
        <begin position="218"/>
        <end position="237"/>
    </location>
</feature>
<organism evidence="9 10">
    <name type="scientific">Candidatus Marsarchaeota G1 archaeon BE_D</name>
    <dbReference type="NCBI Taxonomy" id="1978156"/>
    <lineage>
        <taxon>Archaea</taxon>
        <taxon>Candidatus Marsarchaeota</taxon>
        <taxon>Candidatus Marsarchaeota group 1</taxon>
    </lineage>
</organism>
<reference evidence="9 10" key="1">
    <citation type="submission" date="2017-04" db="EMBL/GenBank/DDBJ databases">
        <title>Novel microbial lineages endemic to geothermal iron-oxide mats fill important gaps in the evolutionary history of Archaea.</title>
        <authorList>
            <person name="Jay Z.J."/>
            <person name="Beam J.P."/>
            <person name="Dlakic M."/>
            <person name="Rusch D.B."/>
            <person name="Kozubal M.A."/>
            <person name="Inskeep W.P."/>
        </authorList>
    </citation>
    <scope>NUCLEOTIDE SEQUENCE [LARGE SCALE GENOMIC DNA]</scope>
    <source>
        <strain evidence="9">BE_D</strain>
    </source>
</reference>
<evidence type="ECO:0000313" key="10">
    <source>
        <dbReference type="Proteomes" id="UP000240569"/>
    </source>
</evidence>
<dbReference type="Pfam" id="PF07690">
    <property type="entry name" value="MFS_1"/>
    <property type="match status" value="2"/>
</dbReference>
<feature type="transmembrane region" description="Helical" evidence="7">
    <location>
        <begin position="39"/>
        <end position="57"/>
    </location>
</feature>
<dbReference type="Gene3D" id="1.20.1250.20">
    <property type="entry name" value="MFS general substrate transporter like domains"/>
    <property type="match status" value="2"/>
</dbReference>
<keyword evidence="3" id="KW-1003">Cell membrane</keyword>
<evidence type="ECO:0000256" key="2">
    <source>
        <dbReference type="ARBA" id="ARBA00022448"/>
    </source>
</evidence>
<feature type="transmembrane region" description="Helical" evidence="7">
    <location>
        <begin position="440"/>
        <end position="459"/>
    </location>
</feature>
<comment type="subcellular location">
    <subcellularLocation>
        <location evidence="1">Cell membrane</location>
        <topology evidence="1">Multi-pass membrane protein</topology>
    </subcellularLocation>
</comment>
<evidence type="ECO:0000256" key="5">
    <source>
        <dbReference type="ARBA" id="ARBA00022989"/>
    </source>
</evidence>
<feature type="transmembrane region" description="Helical" evidence="7">
    <location>
        <begin position="133"/>
        <end position="153"/>
    </location>
</feature>
<gene>
    <name evidence="9" type="ORF">B9Q02_03565</name>
</gene>
<evidence type="ECO:0000259" key="8">
    <source>
        <dbReference type="PROSITE" id="PS50850"/>
    </source>
</evidence>
<dbReference type="Proteomes" id="UP000240569">
    <property type="component" value="Unassembled WGS sequence"/>
</dbReference>
<feature type="transmembrane region" description="Helical" evidence="7">
    <location>
        <begin position="258"/>
        <end position="280"/>
    </location>
</feature>
<evidence type="ECO:0000313" key="9">
    <source>
        <dbReference type="EMBL" id="PSN86135.1"/>
    </source>
</evidence>
<dbReference type="SUPFAM" id="SSF103473">
    <property type="entry name" value="MFS general substrate transporter"/>
    <property type="match status" value="1"/>
</dbReference>
<name>A0A2R6AIC3_9ARCH</name>
<dbReference type="GO" id="GO:0005886">
    <property type="term" value="C:plasma membrane"/>
    <property type="evidence" value="ECO:0007669"/>
    <property type="project" value="UniProtKB-SubCell"/>
</dbReference>
<keyword evidence="5 7" id="KW-1133">Transmembrane helix</keyword>
<feature type="transmembrane region" description="Helical" evidence="7">
    <location>
        <begin position="69"/>
        <end position="88"/>
    </location>
</feature>
<dbReference type="AlphaFoldDB" id="A0A2R6AIC3"/>
<dbReference type="EMBL" id="NEXD01000012">
    <property type="protein sequence ID" value="PSN86135.1"/>
    <property type="molecule type" value="Genomic_DNA"/>
</dbReference>
<feature type="domain" description="Major facilitator superfamily (MFS) profile" evidence="8">
    <location>
        <begin position="2"/>
        <end position="462"/>
    </location>
</feature>
<keyword evidence="4 7" id="KW-0812">Transmembrane</keyword>
<sequence length="462" mass="49064">MVLVNTTIAAFMAFLDSNIVVISLPVIVRELPNTNAFDAVWIVMGYSIVSATMLLTLGRLGDIFGRVRLYKLGFATFTAGSALCSVSWSGLSLVLFRMVQGLGGALIFANNNAILTDAFPANERGKAIGTNQVVGIAGSVIALVAGGLLTSALGWRSIFWINVPVGVFATTWAHLRLRELSEPQTKESVDYLGNALFAPGLTLFLLGSTLGAFEGYTIFHFVLMLLGLSLVLVFFFVETRVKFPMLDLKLFKIREFAGGTISNLLNAIARGGLLLILSLYLQGALLYSPLQAGIELIPFSLAFVAAGPLSGALSDRYGARVFVSAGVIVASLGLFLFSFLPEHASYDELVVAMVLSGVGGGMFVAPNIASVMNSVPPVRRGVASGMLSLLFNVGSLLSVSVIFVTMALSIPQAVLQALFAGLPVKGGVNLEVFSVAMRKVFLLLALINTLAIIPTLIRFRKG</sequence>
<dbReference type="InterPro" id="IPR036259">
    <property type="entry name" value="MFS_trans_sf"/>
</dbReference>
<dbReference type="PROSITE" id="PS50850">
    <property type="entry name" value="MFS"/>
    <property type="match status" value="1"/>
</dbReference>
<evidence type="ECO:0000256" key="3">
    <source>
        <dbReference type="ARBA" id="ARBA00022475"/>
    </source>
</evidence>
<dbReference type="InterPro" id="IPR011701">
    <property type="entry name" value="MFS"/>
</dbReference>
<feature type="transmembrane region" description="Helical" evidence="7">
    <location>
        <begin position="317"/>
        <end position="337"/>
    </location>
</feature>
<proteinExistence type="predicted"/>
<feature type="transmembrane region" description="Helical" evidence="7">
    <location>
        <begin position="189"/>
        <end position="212"/>
    </location>
</feature>
<dbReference type="PANTHER" id="PTHR42718:SF46">
    <property type="entry name" value="BLR6921 PROTEIN"/>
    <property type="match status" value="1"/>
</dbReference>
<comment type="caution">
    <text evidence="9">The sequence shown here is derived from an EMBL/GenBank/DDBJ whole genome shotgun (WGS) entry which is preliminary data.</text>
</comment>
<dbReference type="PRINTS" id="PR01036">
    <property type="entry name" value="TCRTETB"/>
</dbReference>
<feature type="transmembrane region" description="Helical" evidence="7">
    <location>
        <begin position="389"/>
        <end position="410"/>
    </location>
</feature>
<evidence type="ECO:0000256" key="1">
    <source>
        <dbReference type="ARBA" id="ARBA00004651"/>
    </source>
</evidence>
<protein>
    <recommendedName>
        <fullName evidence="8">Major facilitator superfamily (MFS) profile domain-containing protein</fullName>
    </recommendedName>
</protein>